<keyword evidence="2" id="KW-1185">Reference proteome</keyword>
<evidence type="ECO:0000313" key="1">
    <source>
        <dbReference type="EMBL" id="MEY8771596.1"/>
    </source>
</evidence>
<proteinExistence type="predicted"/>
<accession>A0ABV4E9J7</accession>
<evidence type="ECO:0000313" key="2">
    <source>
        <dbReference type="Proteomes" id="UP001565243"/>
    </source>
</evidence>
<comment type="caution">
    <text evidence="1">The sequence shown here is derived from an EMBL/GenBank/DDBJ whole genome shotgun (WGS) entry which is preliminary data.</text>
</comment>
<gene>
    <name evidence="1" type="ORF">AB6T85_14445</name>
</gene>
<dbReference type="EMBL" id="JBGFFX010000008">
    <property type="protein sequence ID" value="MEY8771596.1"/>
    <property type="molecule type" value="Genomic_DNA"/>
</dbReference>
<dbReference type="Proteomes" id="UP001565243">
    <property type="component" value="Unassembled WGS sequence"/>
</dbReference>
<sequence length="189" mass="20852">MARLAIKGSVAPDNLRQGLLGMGQVALLKGDNQQMETGGCGPRIGVGITYRSRDGETSGLLAHLQPEADIKDFAANVRQAFDDHFESEINLTLATVLDKDPAVADQQQTRLAALQQNLRSQYDYLDLDDDNVHVSTAHSALSIDLAANEIKTSQETKKDFSTADMDYMRDHMLNDSRTLRYFTEPSGQH</sequence>
<organism evidence="1 2">
    <name type="scientific">Erwinia aeris</name>
    <dbReference type="NCBI Taxonomy" id="3239803"/>
    <lineage>
        <taxon>Bacteria</taxon>
        <taxon>Pseudomonadati</taxon>
        <taxon>Pseudomonadota</taxon>
        <taxon>Gammaproteobacteria</taxon>
        <taxon>Enterobacterales</taxon>
        <taxon>Erwiniaceae</taxon>
        <taxon>Erwinia</taxon>
    </lineage>
</organism>
<dbReference type="RefSeq" id="WP_369895944.1">
    <property type="nucleotide sequence ID" value="NZ_JBGFFX010000008.1"/>
</dbReference>
<protein>
    <submittedName>
        <fullName evidence="1">Uncharacterized protein</fullName>
    </submittedName>
</protein>
<reference evidence="1 2" key="1">
    <citation type="submission" date="2024-07" db="EMBL/GenBank/DDBJ databases">
        <authorList>
            <person name="Hebao G."/>
        </authorList>
    </citation>
    <scope>NUCLEOTIDE SEQUENCE [LARGE SCALE GENOMIC DNA]</scope>
    <source>
        <strain evidence="1 2">ACCC 02193</strain>
    </source>
</reference>
<name>A0ABV4E9J7_9GAMM</name>